<proteinExistence type="predicted"/>
<keyword evidence="2" id="KW-1185">Reference proteome</keyword>
<dbReference type="GeneID" id="118468662"/>
<dbReference type="Proteomes" id="UP000069272">
    <property type="component" value="Chromosome 2R"/>
</dbReference>
<dbReference type="AlphaFoldDB" id="A0A182FQA2"/>
<evidence type="ECO:0000313" key="2">
    <source>
        <dbReference type="Proteomes" id="UP000069272"/>
    </source>
</evidence>
<protein>
    <submittedName>
        <fullName evidence="1">Uncharacterized protein</fullName>
    </submittedName>
</protein>
<reference evidence="1 2" key="1">
    <citation type="journal article" date="2017" name="G3 (Bethesda)">
        <title>The Physical Genome Mapping of Anopheles albimanus Corrected Scaffold Misassemblies and Identified Interarm Rearrangements in Genus Anopheles.</title>
        <authorList>
            <person name="Artemov G.N."/>
            <person name="Peery A.N."/>
            <person name="Jiang X."/>
            <person name="Tu Z."/>
            <person name="Stegniy V.N."/>
            <person name="Sharakhova M.V."/>
            <person name="Sharakhov I.V."/>
        </authorList>
    </citation>
    <scope>NUCLEOTIDE SEQUENCE [LARGE SCALE GENOMIC DNA]</scope>
    <source>
        <strain evidence="1 2">ALBI9_A</strain>
    </source>
</reference>
<organism evidence="1 2">
    <name type="scientific">Anopheles albimanus</name>
    <name type="common">New world malaria mosquito</name>
    <dbReference type="NCBI Taxonomy" id="7167"/>
    <lineage>
        <taxon>Eukaryota</taxon>
        <taxon>Metazoa</taxon>
        <taxon>Ecdysozoa</taxon>
        <taxon>Arthropoda</taxon>
        <taxon>Hexapoda</taxon>
        <taxon>Insecta</taxon>
        <taxon>Pterygota</taxon>
        <taxon>Neoptera</taxon>
        <taxon>Endopterygota</taxon>
        <taxon>Diptera</taxon>
        <taxon>Nematocera</taxon>
        <taxon>Culicoidea</taxon>
        <taxon>Culicidae</taxon>
        <taxon>Anophelinae</taxon>
        <taxon>Anopheles</taxon>
    </lineage>
</organism>
<dbReference type="RefSeq" id="XP_035795593.1">
    <property type="nucleotide sequence ID" value="XM_035939700.1"/>
</dbReference>
<sequence>MEKITLPEFRKKLVKYDANNADFDEQNADLIRRMEALLHQRDACLKQLAKESKNARKLKDDLHDLKYEKQDALELLSSLQKKCDRLAEATLTETDEITATPVQAAVSGDDDKSNAQQQKEQLFYLLLRKYCNLYLQYDTVTNGVRVLSLDSTKYFEFCIDSTVNNATERELAWANLGSTSSNLASWENLLGNSLKTT</sequence>
<dbReference type="OrthoDB" id="7742303at2759"/>
<dbReference type="KEGG" id="aali:118468662"/>
<accession>A0A182FQA2</accession>
<dbReference type="EnsemblMetazoa" id="AALB008722-RA">
    <property type="protein sequence ID" value="AALB008722-PA"/>
    <property type="gene ID" value="AALB008722"/>
</dbReference>
<reference evidence="1" key="2">
    <citation type="submission" date="2022-08" db="UniProtKB">
        <authorList>
            <consortium name="EnsemblMetazoa"/>
        </authorList>
    </citation>
    <scope>IDENTIFICATION</scope>
    <source>
        <strain evidence="1">STECLA/ALBI9_A</strain>
    </source>
</reference>
<evidence type="ECO:0000313" key="1">
    <source>
        <dbReference type="EnsemblMetazoa" id="AALB008722-PA"/>
    </source>
</evidence>
<name>A0A182FQA2_ANOAL</name>
<dbReference type="VEuPathDB" id="VectorBase:AALB008722"/>
<dbReference type="VEuPathDB" id="VectorBase:AALB20_036913"/>